<organism evidence="1 3">
    <name type="scientific">Medicago truncatula</name>
    <name type="common">Barrel medic</name>
    <name type="synonym">Medicago tribuloides</name>
    <dbReference type="NCBI Taxonomy" id="3880"/>
    <lineage>
        <taxon>Eukaryota</taxon>
        <taxon>Viridiplantae</taxon>
        <taxon>Streptophyta</taxon>
        <taxon>Embryophyta</taxon>
        <taxon>Tracheophyta</taxon>
        <taxon>Spermatophyta</taxon>
        <taxon>Magnoliopsida</taxon>
        <taxon>eudicotyledons</taxon>
        <taxon>Gunneridae</taxon>
        <taxon>Pentapetalae</taxon>
        <taxon>rosids</taxon>
        <taxon>fabids</taxon>
        <taxon>Fabales</taxon>
        <taxon>Fabaceae</taxon>
        <taxon>Papilionoideae</taxon>
        <taxon>50 kb inversion clade</taxon>
        <taxon>NPAAA clade</taxon>
        <taxon>Hologalegina</taxon>
        <taxon>IRL clade</taxon>
        <taxon>Trifolieae</taxon>
        <taxon>Medicago</taxon>
    </lineage>
</organism>
<dbReference type="EMBL" id="CM001217">
    <property type="protein sequence ID" value="KEH43499.1"/>
    <property type="molecule type" value="Genomic_DNA"/>
</dbReference>
<sequence length="82" mass="9317">MMMYVGNIRTVVLEFLYCRRKRKVTPLKAIHFYSVFGPLGASRVIAASTLLNLSEFGFGLDLSNTALMKRGVDEFYLPRSHT</sequence>
<reference evidence="1 3" key="2">
    <citation type="journal article" date="2014" name="BMC Genomics">
        <title>An improved genome release (version Mt4.0) for the model legume Medicago truncatula.</title>
        <authorList>
            <person name="Tang H."/>
            <person name="Krishnakumar V."/>
            <person name="Bidwell S."/>
            <person name="Rosen B."/>
            <person name="Chan A."/>
            <person name="Zhou S."/>
            <person name="Gentzbittel L."/>
            <person name="Childs K.L."/>
            <person name="Yandell M."/>
            <person name="Gundlach H."/>
            <person name="Mayer K.F."/>
            <person name="Schwartz D.C."/>
            <person name="Town C.D."/>
        </authorList>
    </citation>
    <scope>GENOME REANNOTATION</scope>
    <source>
        <strain evidence="1">A17</strain>
        <strain evidence="2 3">cv. Jemalong A17</strain>
    </source>
</reference>
<keyword evidence="1" id="KW-0472">Membrane</keyword>
<accession>A0A072VNB7</accession>
<reference evidence="1 3" key="1">
    <citation type="journal article" date="2011" name="Nature">
        <title>The Medicago genome provides insight into the evolution of rhizobial symbioses.</title>
        <authorList>
            <person name="Young N.D."/>
            <person name="Debelle F."/>
            <person name="Oldroyd G.E."/>
            <person name="Geurts R."/>
            <person name="Cannon S.B."/>
            <person name="Udvardi M.K."/>
            <person name="Benedito V.A."/>
            <person name="Mayer K.F."/>
            <person name="Gouzy J."/>
            <person name="Schoof H."/>
            <person name="Van de Peer Y."/>
            <person name="Proost S."/>
            <person name="Cook D.R."/>
            <person name="Meyers B.C."/>
            <person name="Spannagl M."/>
            <person name="Cheung F."/>
            <person name="De Mita S."/>
            <person name="Krishnakumar V."/>
            <person name="Gundlach H."/>
            <person name="Zhou S."/>
            <person name="Mudge J."/>
            <person name="Bharti A.K."/>
            <person name="Murray J.D."/>
            <person name="Naoumkina M.A."/>
            <person name="Rosen B."/>
            <person name="Silverstein K.A."/>
            <person name="Tang H."/>
            <person name="Rombauts S."/>
            <person name="Zhao P.X."/>
            <person name="Zhou P."/>
            <person name="Barbe V."/>
            <person name="Bardou P."/>
            <person name="Bechner M."/>
            <person name="Bellec A."/>
            <person name="Berger A."/>
            <person name="Berges H."/>
            <person name="Bidwell S."/>
            <person name="Bisseling T."/>
            <person name="Choisne N."/>
            <person name="Couloux A."/>
            <person name="Denny R."/>
            <person name="Deshpande S."/>
            <person name="Dai X."/>
            <person name="Doyle J.J."/>
            <person name="Dudez A.M."/>
            <person name="Farmer A.D."/>
            <person name="Fouteau S."/>
            <person name="Franken C."/>
            <person name="Gibelin C."/>
            <person name="Gish J."/>
            <person name="Goldstein S."/>
            <person name="Gonzalez A.J."/>
            <person name="Green P.J."/>
            <person name="Hallab A."/>
            <person name="Hartog M."/>
            <person name="Hua A."/>
            <person name="Humphray S.J."/>
            <person name="Jeong D.H."/>
            <person name="Jing Y."/>
            <person name="Jocker A."/>
            <person name="Kenton S.M."/>
            <person name="Kim D.J."/>
            <person name="Klee K."/>
            <person name="Lai H."/>
            <person name="Lang C."/>
            <person name="Lin S."/>
            <person name="Macmil S.L."/>
            <person name="Magdelenat G."/>
            <person name="Matthews L."/>
            <person name="McCorrison J."/>
            <person name="Monaghan E.L."/>
            <person name="Mun J.H."/>
            <person name="Najar F.Z."/>
            <person name="Nicholson C."/>
            <person name="Noirot C."/>
            <person name="O'Bleness M."/>
            <person name="Paule C.R."/>
            <person name="Poulain J."/>
            <person name="Prion F."/>
            <person name="Qin B."/>
            <person name="Qu C."/>
            <person name="Retzel E.F."/>
            <person name="Riddle C."/>
            <person name="Sallet E."/>
            <person name="Samain S."/>
            <person name="Samson N."/>
            <person name="Sanders I."/>
            <person name="Saurat O."/>
            <person name="Scarpelli C."/>
            <person name="Schiex T."/>
            <person name="Segurens B."/>
            <person name="Severin A.J."/>
            <person name="Sherrier D.J."/>
            <person name="Shi R."/>
            <person name="Sims S."/>
            <person name="Singer S.R."/>
            <person name="Sinharoy S."/>
            <person name="Sterck L."/>
            <person name="Viollet A."/>
            <person name="Wang B.B."/>
            <person name="Wang K."/>
            <person name="Wang M."/>
            <person name="Wang X."/>
            <person name="Warfsmann J."/>
            <person name="Weissenbach J."/>
            <person name="White D.D."/>
            <person name="White J.D."/>
            <person name="Wiley G.B."/>
            <person name="Wincker P."/>
            <person name="Xing Y."/>
            <person name="Yang L."/>
            <person name="Yao Z."/>
            <person name="Ying F."/>
            <person name="Zhai J."/>
            <person name="Zhou L."/>
            <person name="Zuber A."/>
            <person name="Denarie J."/>
            <person name="Dixon R.A."/>
            <person name="May G.D."/>
            <person name="Schwartz D.C."/>
            <person name="Rogers J."/>
            <person name="Quetier F."/>
            <person name="Town C.D."/>
            <person name="Roe B.A."/>
        </authorList>
    </citation>
    <scope>NUCLEOTIDE SEQUENCE [LARGE SCALE GENOMIC DNA]</scope>
    <source>
        <strain evidence="1">A17</strain>
        <strain evidence="2 3">cv. Jemalong A17</strain>
    </source>
</reference>
<dbReference type="AlphaFoldDB" id="A0A072VNB7"/>
<keyword evidence="1" id="KW-0812">Transmembrane</keyword>
<evidence type="ECO:0000313" key="2">
    <source>
        <dbReference type="EnsemblPlants" id="KEH43499"/>
    </source>
</evidence>
<gene>
    <name evidence="1" type="ordered locus">MTR_1g094235</name>
</gene>
<dbReference type="EnsemblPlants" id="KEH43499">
    <property type="protein sequence ID" value="KEH43499"/>
    <property type="gene ID" value="MTR_1g094235"/>
</dbReference>
<evidence type="ECO:0000313" key="1">
    <source>
        <dbReference type="EMBL" id="KEH43499.1"/>
    </source>
</evidence>
<name>A0A072VNB7_MEDTR</name>
<keyword evidence="3" id="KW-1185">Reference proteome</keyword>
<evidence type="ECO:0000313" key="3">
    <source>
        <dbReference type="Proteomes" id="UP000002051"/>
    </source>
</evidence>
<reference evidence="2" key="3">
    <citation type="submission" date="2015-04" db="UniProtKB">
        <authorList>
            <consortium name="EnsemblPlants"/>
        </authorList>
    </citation>
    <scope>IDENTIFICATION</scope>
    <source>
        <strain evidence="2">cv. Jemalong A17</strain>
    </source>
</reference>
<dbReference type="Proteomes" id="UP000002051">
    <property type="component" value="Unassembled WGS sequence"/>
</dbReference>
<proteinExistence type="predicted"/>
<dbReference type="HOGENOM" id="CLU_2561709_0_0_1"/>
<protein>
    <submittedName>
        <fullName evidence="1">Transmembrane protein, putative</fullName>
    </submittedName>
</protein>